<comment type="caution">
    <text evidence="4">The sequence shown here is derived from an EMBL/GenBank/DDBJ whole genome shotgun (WGS) entry which is preliminary data.</text>
</comment>
<proteinExistence type="inferred from homology"/>
<sequence length="606" mass="63416">MPEYLSPGVYIEEISTGPRPITGVATSTAGVVGVTARGPETGKPKLVTSLLDFHRLFGGFLTPPAPGTGDGNGLHYWLLPLAVKGFFDNGGQRLYVKRVVPAGGAKAVKELDDGATPPEPVLKAEARQAGEGGNSLHAVLRAPRSAAFAVVAPATAPTGTPPATVIIGAPGRLAQGNTVALLPADPAHEPSLHTVVSVVRGTTESTVTLDRPPAHAAVKGDVLALLAGFRLDVVEAAPGAPPSTRTVPPATAPPAAGLAELAAAVDADPDAFVTLTVGDDPLPQTLAKQLSRTDPDRPLATLHLVGGTSAGSAGLTAADYIGVDGGSGSRTGIQALEDIDEVAVCAVPGVSNRTVLDALTTHCETLGDRFAVFDGPPDATLEEIRDFREPLSTDRAALYYPWLRVPDPTAAGATAAPPSGHLMGVYARTDVERGVHKAPANTVVRGIVPVEGLAADVTRREQDTLNPVGINVLRAFPNLGRRVWGARTLSSDTRWRYVNVRRLFLFIEESLDEGLQWVVFEPNAEPLWDSVRQSVGSFLTSVWNTGALAGTTPEEAFYVICDRTTMTEDDLAQGRLVCQVGIAPVFPAEFVIVRIQQATRESIITA</sequence>
<dbReference type="PANTHER" id="PTHR35861:SF1">
    <property type="entry name" value="PHAGE TAIL SHEATH PROTEIN"/>
    <property type="match status" value="1"/>
</dbReference>
<organism evidence="4 5">
    <name type="scientific">Streptomyces netropsis</name>
    <name type="common">Streptoverticillium netropsis</name>
    <dbReference type="NCBI Taxonomy" id="55404"/>
    <lineage>
        <taxon>Bacteria</taxon>
        <taxon>Bacillati</taxon>
        <taxon>Actinomycetota</taxon>
        <taxon>Actinomycetes</taxon>
        <taxon>Kitasatosporales</taxon>
        <taxon>Streptomycetaceae</taxon>
        <taxon>Streptomyces</taxon>
    </lineage>
</organism>
<dbReference type="EMBL" id="JACHJG010000002">
    <property type="protein sequence ID" value="MBB4885535.1"/>
    <property type="molecule type" value="Genomic_DNA"/>
</dbReference>
<gene>
    <name evidence="4" type="ORF">FHS38_001563</name>
</gene>
<dbReference type="InterPro" id="IPR020287">
    <property type="entry name" value="Tail_sheath_C"/>
</dbReference>
<dbReference type="RefSeq" id="WP_229822762.1">
    <property type="nucleotide sequence ID" value="NZ_BMRW01000011.1"/>
</dbReference>
<name>A0A7W7L8I2_STRNE</name>
<evidence type="ECO:0000259" key="3">
    <source>
        <dbReference type="Pfam" id="PF17482"/>
    </source>
</evidence>
<dbReference type="AlphaFoldDB" id="A0A7W7L8I2"/>
<protein>
    <recommendedName>
        <fullName evidence="6">Major tail sheath protein</fullName>
    </recommendedName>
</protein>
<evidence type="ECO:0000259" key="2">
    <source>
        <dbReference type="Pfam" id="PF04984"/>
    </source>
</evidence>
<dbReference type="PANTHER" id="PTHR35861">
    <property type="match status" value="1"/>
</dbReference>
<feature type="domain" description="Tail sheath protein subtilisin-like" evidence="2">
    <location>
        <begin position="333"/>
        <end position="489"/>
    </location>
</feature>
<keyword evidence="5" id="KW-1185">Reference proteome</keyword>
<dbReference type="Pfam" id="PF04984">
    <property type="entry name" value="Phage_sheath_1"/>
    <property type="match status" value="1"/>
</dbReference>
<comment type="similarity">
    <text evidence="1">Belongs to the myoviridae tail sheath protein family.</text>
</comment>
<evidence type="ECO:0000256" key="1">
    <source>
        <dbReference type="ARBA" id="ARBA00008005"/>
    </source>
</evidence>
<dbReference type="Pfam" id="PF17482">
    <property type="entry name" value="Phage_sheath_1C"/>
    <property type="match status" value="1"/>
</dbReference>
<evidence type="ECO:0008006" key="6">
    <source>
        <dbReference type="Google" id="ProtNLM"/>
    </source>
</evidence>
<dbReference type="InterPro" id="IPR052042">
    <property type="entry name" value="Tail_sheath_structural"/>
</dbReference>
<dbReference type="Gene3D" id="3.40.50.11780">
    <property type="match status" value="2"/>
</dbReference>
<reference evidence="4 5" key="1">
    <citation type="submission" date="2020-08" db="EMBL/GenBank/DDBJ databases">
        <title>Genomic Encyclopedia of Type Strains, Phase III (KMG-III): the genomes of soil and plant-associated and newly described type strains.</title>
        <authorList>
            <person name="Whitman W."/>
        </authorList>
    </citation>
    <scope>NUCLEOTIDE SEQUENCE [LARGE SCALE GENOMIC DNA]</scope>
    <source>
        <strain evidence="4 5">CECT 3265</strain>
    </source>
</reference>
<dbReference type="Proteomes" id="UP000556436">
    <property type="component" value="Unassembled WGS sequence"/>
</dbReference>
<evidence type="ECO:0000313" key="4">
    <source>
        <dbReference type="EMBL" id="MBB4885535.1"/>
    </source>
</evidence>
<feature type="domain" description="Tail sheath protein C-terminal" evidence="3">
    <location>
        <begin position="490"/>
        <end position="597"/>
    </location>
</feature>
<dbReference type="InterPro" id="IPR035089">
    <property type="entry name" value="Phage_sheath_subtilisin"/>
</dbReference>
<accession>A0A7W7L8I2</accession>
<evidence type="ECO:0000313" key="5">
    <source>
        <dbReference type="Proteomes" id="UP000556436"/>
    </source>
</evidence>